<dbReference type="GO" id="GO:0008710">
    <property type="term" value="F:8-amino-7-oxononanoate synthase activity"/>
    <property type="evidence" value="ECO:0007669"/>
    <property type="project" value="TreeGrafter"/>
</dbReference>
<dbReference type="Gene3D" id="3.90.1150.10">
    <property type="entry name" value="Aspartate Aminotransferase, domain 1"/>
    <property type="match status" value="1"/>
</dbReference>
<accession>A0A327QN01</accession>
<name>A0A327QN01_9BACT</name>
<dbReference type="InterPro" id="IPR015424">
    <property type="entry name" value="PyrdxlP-dep_Trfase"/>
</dbReference>
<evidence type="ECO:0000313" key="6">
    <source>
        <dbReference type="Proteomes" id="UP000249547"/>
    </source>
</evidence>
<dbReference type="EMBL" id="QLLL01000004">
    <property type="protein sequence ID" value="RAJ05255.1"/>
    <property type="molecule type" value="Genomic_DNA"/>
</dbReference>
<gene>
    <name evidence="5" type="ORF">LX64_02410</name>
</gene>
<proteinExistence type="predicted"/>
<evidence type="ECO:0000256" key="1">
    <source>
        <dbReference type="ARBA" id="ARBA00001933"/>
    </source>
</evidence>
<dbReference type="InterPro" id="IPR050087">
    <property type="entry name" value="AON_synthase_class-II"/>
</dbReference>
<comment type="cofactor">
    <cofactor evidence="1">
        <name>pyridoxal 5'-phosphate</name>
        <dbReference type="ChEBI" id="CHEBI:597326"/>
    </cofactor>
</comment>
<dbReference type="OrthoDB" id="846426at2"/>
<dbReference type="GO" id="GO:0030170">
    <property type="term" value="F:pyridoxal phosphate binding"/>
    <property type="evidence" value="ECO:0007669"/>
    <property type="project" value="InterPro"/>
</dbReference>
<dbReference type="PANTHER" id="PTHR13693:SF100">
    <property type="entry name" value="8-AMINO-7-OXONONANOATE SYNTHASE"/>
    <property type="match status" value="1"/>
</dbReference>
<feature type="domain" description="Aminotransferase class I/classII large" evidence="4">
    <location>
        <begin position="64"/>
        <end position="335"/>
    </location>
</feature>
<organism evidence="5 6">
    <name type="scientific">Chitinophaga skermanii</name>
    <dbReference type="NCBI Taxonomy" id="331697"/>
    <lineage>
        <taxon>Bacteria</taxon>
        <taxon>Pseudomonadati</taxon>
        <taxon>Bacteroidota</taxon>
        <taxon>Chitinophagia</taxon>
        <taxon>Chitinophagales</taxon>
        <taxon>Chitinophagaceae</taxon>
        <taxon>Chitinophaga</taxon>
    </lineage>
</organism>
<evidence type="ECO:0000259" key="4">
    <source>
        <dbReference type="Pfam" id="PF00155"/>
    </source>
</evidence>
<keyword evidence="6" id="KW-1185">Reference proteome</keyword>
<dbReference type="Gene3D" id="3.40.640.10">
    <property type="entry name" value="Type I PLP-dependent aspartate aminotransferase-like (Major domain)"/>
    <property type="match status" value="1"/>
</dbReference>
<reference evidence="5 6" key="1">
    <citation type="submission" date="2018-06" db="EMBL/GenBank/DDBJ databases">
        <title>Genomic Encyclopedia of Archaeal and Bacterial Type Strains, Phase II (KMG-II): from individual species to whole genera.</title>
        <authorList>
            <person name="Goeker M."/>
        </authorList>
    </citation>
    <scope>NUCLEOTIDE SEQUENCE [LARGE SCALE GENOMIC DNA]</scope>
    <source>
        <strain evidence="5 6">DSM 23857</strain>
    </source>
</reference>
<sequence>MLQTHETPGRNTTAGANDKQYLFFSGFAYLGMHRDQLFLQYLVEGLGKYGSLYPSSRIANVQLHLYDEIEHALCGMLYQQAAACFSSGYLASQAAIAFAHTKGQVLYAPGTHPSLQQTPILPSSANFGDWLQTEVDKINAEPGTSYVIVADTVSPLTATINDFSALANVQQKTWVLLDDSHGFGLLGENGEGIISQLPLNDHIQYLVAASLSKAYSAEGGVVAGPAAAIAAIKRLPHFSASTPMMPANAYAFLQAMPLYNQARKRLRENCAAFAAQINSLQNIRFNPLLSIFLLNDLANATPVYDYLLEHDVLISSFSYPSPDSPKINRAVISAVHEANDLALLSRLLLQYYQSM</sequence>
<dbReference type="InterPro" id="IPR004839">
    <property type="entry name" value="Aminotransferase_I/II_large"/>
</dbReference>
<dbReference type="InterPro" id="IPR015422">
    <property type="entry name" value="PyrdxlP-dep_Trfase_small"/>
</dbReference>
<dbReference type="RefSeq" id="WP_111597864.1">
    <property type="nucleotide sequence ID" value="NZ_QLLL01000004.1"/>
</dbReference>
<dbReference type="AlphaFoldDB" id="A0A327QN01"/>
<dbReference type="SUPFAM" id="SSF53383">
    <property type="entry name" value="PLP-dependent transferases"/>
    <property type="match status" value="1"/>
</dbReference>
<dbReference type="InterPro" id="IPR015421">
    <property type="entry name" value="PyrdxlP-dep_Trfase_major"/>
</dbReference>
<evidence type="ECO:0000313" key="5">
    <source>
        <dbReference type="EMBL" id="RAJ05255.1"/>
    </source>
</evidence>
<keyword evidence="2" id="KW-0808">Transferase</keyword>
<dbReference type="GO" id="GO:0009102">
    <property type="term" value="P:biotin biosynthetic process"/>
    <property type="evidence" value="ECO:0007669"/>
    <property type="project" value="TreeGrafter"/>
</dbReference>
<protein>
    <submittedName>
        <fullName evidence="5">7-keto-8-aminopelargonate synthetase-like enzyme</fullName>
    </submittedName>
</protein>
<keyword evidence="3" id="KW-0663">Pyridoxal phosphate</keyword>
<dbReference type="Pfam" id="PF00155">
    <property type="entry name" value="Aminotran_1_2"/>
    <property type="match status" value="1"/>
</dbReference>
<evidence type="ECO:0000256" key="2">
    <source>
        <dbReference type="ARBA" id="ARBA00022679"/>
    </source>
</evidence>
<comment type="caution">
    <text evidence="5">The sequence shown here is derived from an EMBL/GenBank/DDBJ whole genome shotgun (WGS) entry which is preliminary data.</text>
</comment>
<dbReference type="PANTHER" id="PTHR13693">
    <property type="entry name" value="CLASS II AMINOTRANSFERASE/8-AMINO-7-OXONONANOATE SYNTHASE"/>
    <property type="match status" value="1"/>
</dbReference>
<evidence type="ECO:0000256" key="3">
    <source>
        <dbReference type="ARBA" id="ARBA00022898"/>
    </source>
</evidence>
<dbReference type="Proteomes" id="UP000249547">
    <property type="component" value="Unassembled WGS sequence"/>
</dbReference>